<accession>A0A834E112</accession>
<sequence length="164" mass="18261">MPPGIVSRLRFQPAASINSGASDSESPTLCCTVLSFPVFPGVPSGPLSRWSCLVFSPEVLCILAVVVLSSRTPIIFSFTILLFCSCVIFNCHFKVFLCCSVDTKWAYLTVSIFSLIINGSCILMLSHVSCMCVYTHIIFKKCFTWHCVYRKHVISPRLEPLPRD</sequence>
<proteinExistence type="predicted"/>
<gene>
    <name evidence="2" type="ORF">HJG60_011665</name>
</gene>
<reference evidence="2 3" key="1">
    <citation type="journal article" date="2020" name="Nature">
        <title>Six reference-quality genomes reveal evolution of bat adaptations.</title>
        <authorList>
            <person name="Jebb D."/>
            <person name="Huang Z."/>
            <person name="Pippel M."/>
            <person name="Hughes G.M."/>
            <person name="Lavrichenko K."/>
            <person name="Devanna P."/>
            <person name="Winkler S."/>
            <person name="Jermiin L.S."/>
            <person name="Skirmuntt E.C."/>
            <person name="Katzourakis A."/>
            <person name="Burkitt-Gray L."/>
            <person name="Ray D.A."/>
            <person name="Sullivan K.A.M."/>
            <person name="Roscito J.G."/>
            <person name="Kirilenko B.M."/>
            <person name="Davalos L.M."/>
            <person name="Corthals A.P."/>
            <person name="Power M.L."/>
            <person name="Jones G."/>
            <person name="Ransome R.D."/>
            <person name="Dechmann D.K.N."/>
            <person name="Locatelli A.G."/>
            <person name="Puechmaille S.J."/>
            <person name="Fedrigo O."/>
            <person name="Jarvis E.D."/>
            <person name="Hiller M."/>
            <person name="Vernes S.C."/>
            <person name="Myers E.W."/>
            <person name="Teeling E.C."/>
        </authorList>
    </citation>
    <scope>NUCLEOTIDE SEQUENCE [LARGE SCALE GENOMIC DNA]</scope>
    <source>
        <strain evidence="2">Bat1K_MPI-CBG_1</strain>
    </source>
</reference>
<name>A0A834E112_9CHIR</name>
<keyword evidence="1" id="KW-1133">Transmembrane helix</keyword>
<feature type="transmembrane region" description="Helical" evidence="1">
    <location>
        <begin position="50"/>
        <end position="68"/>
    </location>
</feature>
<keyword evidence="1" id="KW-0472">Membrane</keyword>
<evidence type="ECO:0000313" key="3">
    <source>
        <dbReference type="Proteomes" id="UP000664940"/>
    </source>
</evidence>
<evidence type="ECO:0000313" key="2">
    <source>
        <dbReference type="EMBL" id="KAF6099949.1"/>
    </source>
</evidence>
<evidence type="ECO:0000256" key="1">
    <source>
        <dbReference type="SAM" id="Phobius"/>
    </source>
</evidence>
<protein>
    <submittedName>
        <fullName evidence="2">Uncharacterized protein</fullName>
    </submittedName>
</protein>
<feature type="transmembrane region" description="Helical" evidence="1">
    <location>
        <begin position="74"/>
        <end position="93"/>
    </location>
</feature>
<dbReference type="AlphaFoldDB" id="A0A834E112"/>
<dbReference type="EMBL" id="JABVXQ010000007">
    <property type="protein sequence ID" value="KAF6099949.1"/>
    <property type="molecule type" value="Genomic_DNA"/>
</dbReference>
<organism evidence="2 3">
    <name type="scientific">Phyllostomus discolor</name>
    <name type="common">pale spear-nosed bat</name>
    <dbReference type="NCBI Taxonomy" id="89673"/>
    <lineage>
        <taxon>Eukaryota</taxon>
        <taxon>Metazoa</taxon>
        <taxon>Chordata</taxon>
        <taxon>Craniata</taxon>
        <taxon>Vertebrata</taxon>
        <taxon>Euteleostomi</taxon>
        <taxon>Mammalia</taxon>
        <taxon>Eutheria</taxon>
        <taxon>Laurasiatheria</taxon>
        <taxon>Chiroptera</taxon>
        <taxon>Yangochiroptera</taxon>
        <taxon>Phyllostomidae</taxon>
        <taxon>Phyllostominae</taxon>
        <taxon>Phyllostomus</taxon>
    </lineage>
</organism>
<keyword evidence="1" id="KW-0812">Transmembrane</keyword>
<dbReference type="Proteomes" id="UP000664940">
    <property type="component" value="Unassembled WGS sequence"/>
</dbReference>
<comment type="caution">
    <text evidence="2">The sequence shown here is derived from an EMBL/GenBank/DDBJ whole genome shotgun (WGS) entry which is preliminary data.</text>
</comment>
<feature type="transmembrane region" description="Helical" evidence="1">
    <location>
        <begin position="105"/>
        <end position="125"/>
    </location>
</feature>